<dbReference type="eggNOG" id="ENOG5033763">
    <property type="taxonomic scope" value="Bacteria"/>
</dbReference>
<organism evidence="2 3">
    <name type="scientific">Marivirga tractuosa (strain ATCC 23168 / DSM 4126 / NBRC 15989 / NCIMB 1408 / VKM B-1430 / H-43)</name>
    <name type="common">Microscilla tractuosa</name>
    <name type="synonym">Flexibacter tractuosus</name>
    <dbReference type="NCBI Taxonomy" id="643867"/>
    <lineage>
        <taxon>Bacteria</taxon>
        <taxon>Pseudomonadati</taxon>
        <taxon>Bacteroidota</taxon>
        <taxon>Cytophagia</taxon>
        <taxon>Cytophagales</taxon>
        <taxon>Marivirgaceae</taxon>
        <taxon>Marivirga</taxon>
    </lineage>
</organism>
<dbReference type="Proteomes" id="UP000008720">
    <property type="component" value="Chromosome"/>
</dbReference>
<keyword evidence="1" id="KW-0812">Transmembrane</keyword>
<feature type="transmembrane region" description="Helical" evidence="1">
    <location>
        <begin position="36"/>
        <end position="58"/>
    </location>
</feature>
<accession>E4TVI6</accession>
<dbReference type="KEGG" id="mtt:Ftrac_0105"/>
<name>E4TVI6_MARTH</name>
<feature type="transmembrane region" description="Helical" evidence="1">
    <location>
        <begin position="102"/>
        <end position="121"/>
    </location>
</feature>
<dbReference type="OrthoDB" id="8479580at2"/>
<dbReference type="AlphaFoldDB" id="E4TVI6"/>
<dbReference type="InterPro" id="IPR020509">
    <property type="entry name" value="Uncharacterised_YnzE"/>
</dbReference>
<protein>
    <submittedName>
        <fullName evidence="2">Uncharacterized protein</fullName>
    </submittedName>
</protein>
<dbReference type="Pfam" id="PF17329">
    <property type="entry name" value="DUF5367"/>
    <property type="match status" value="1"/>
</dbReference>
<reference evidence="2 3" key="1">
    <citation type="journal article" date="2011" name="Stand. Genomic Sci.">
        <title>Complete genome sequence of Marivirga tractuosa type strain (H-43).</title>
        <authorList>
            <person name="Pagani I."/>
            <person name="Chertkov O."/>
            <person name="Lapidus A."/>
            <person name="Lucas S."/>
            <person name="Del Rio T.G."/>
            <person name="Tice H."/>
            <person name="Copeland A."/>
            <person name="Cheng J.F."/>
            <person name="Nolan M."/>
            <person name="Saunders E."/>
            <person name="Pitluck S."/>
            <person name="Held B."/>
            <person name="Goodwin L."/>
            <person name="Liolios K."/>
            <person name="Ovchinikova G."/>
            <person name="Ivanova N."/>
            <person name="Mavromatis K."/>
            <person name="Pati A."/>
            <person name="Chen A."/>
            <person name="Palaniappan K."/>
            <person name="Land M."/>
            <person name="Hauser L."/>
            <person name="Jeffries C.D."/>
            <person name="Detter J.C."/>
            <person name="Han C."/>
            <person name="Tapia R."/>
            <person name="Ngatchou-Djao O.D."/>
            <person name="Rohde M."/>
            <person name="Goker M."/>
            <person name="Spring S."/>
            <person name="Sikorski J."/>
            <person name="Woyke T."/>
            <person name="Bristow J."/>
            <person name="Eisen J.A."/>
            <person name="Markowitz V."/>
            <person name="Hugenholtz P."/>
            <person name="Klenk H.P."/>
            <person name="Kyrpides N.C."/>
        </authorList>
    </citation>
    <scope>NUCLEOTIDE SEQUENCE [LARGE SCALE GENOMIC DNA]</scope>
    <source>
        <strain evidence="3">ATCC 23168 / DSM 4126 / NBRC 15989 / NCIMB 1408 / VKM B-1430 / H-43</strain>
    </source>
</reference>
<dbReference type="EMBL" id="CP002349">
    <property type="protein sequence ID" value="ADR20118.1"/>
    <property type="molecule type" value="Genomic_DNA"/>
</dbReference>
<evidence type="ECO:0000256" key="1">
    <source>
        <dbReference type="SAM" id="Phobius"/>
    </source>
</evidence>
<keyword evidence="1" id="KW-1133">Transmembrane helix</keyword>
<keyword evidence="3" id="KW-1185">Reference proteome</keyword>
<evidence type="ECO:0000313" key="2">
    <source>
        <dbReference type="EMBL" id="ADR20118.1"/>
    </source>
</evidence>
<feature type="transmembrane region" description="Helical" evidence="1">
    <location>
        <begin position="70"/>
        <end position="90"/>
    </location>
</feature>
<dbReference type="HOGENOM" id="CLU_154640_0_0_10"/>
<sequence>MNYQKFSLLFGFSVWLIATLIFRVWGHSFFIIENSLLLTGFFLGTIPILFMLSMWVFNKFQLIGNKRLESATLMTIPGMLCDVACLKFHHLVFPKLTIEQSIVLGAWILWAYVIVLLIGVMKSRNKNGIER</sequence>
<keyword evidence="1" id="KW-0472">Membrane</keyword>
<dbReference type="RefSeq" id="WP_013452269.1">
    <property type="nucleotide sequence ID" value="NC_014759.1"/>
</dbReference>
<proteinExistence type="predicted"/>
<gene>
    <name evidence="2" type="ordered locus">Ftrac_0105</name>
</gene>
<evidence type="ECO:0000313" key="3">
    <source>
        <dbReference type="Proteomes" id="UP000008720"/>
    </source>
</evidence>